<reference evidence="4" key="1">
    <citation type="submission" date="2023-01" db="EMBL/GenBank/DDBJ databases">
        <title>The chitinases involved in constricting ring structure development in the nematode-trapping fungus Drechslerella dactyloides.</title>
        <authorList>
            <person name="Wang R."/>
            <person name="Zhang L."/>
            <person name="Tang P."/>
            <person name="Li S."/>
            <person name="Liang L."/>
        </authorList>
    </citation>
    <scope>NUCLEOTIDE SEQUENCE</scope>
    <source>
        <strain evidence="4">YMF1.00031</strain>
    </source>
</reference>
<dbReference type="InterPro" id="IPR056884">
    <property type="entry name" value="NPHP3-like_N"/>
</dbReference>
<dbReference type="PANTHER" id="PTHR46082">
    <property type="entry name" value="ATP/GTP-BINDING PROTEIN-RELATED"/>
    <property type="match status" value="1"/>
</dbReference>
<dbReference type="Gene3D" id="3.40.50.300">
    <property type="entry name" value="P-loop containing nucleotide triphosphate hydrolases"/>
    <property type="match status" value="1"/>
</dbReference>
<feature type="domain" description="NACHT" evidence="3">
    <location>
        <begin position="405"/>
        <end position="556"/>
    </location>
</feature>
<protein>
    <submittedName>
        <fullName evidence="4">Vegetative incompatibility protein</fullName>
    </submittedName>
</protein>
<organism evidence="4 5">
    <name type="scientific">Drechslerella dactyloides</name>
    <name type="common">Nematode-trapping fungus</name>
    <name type="synonym">Arthrobotrys dactyloides</name>
    <dbReference type="NCBI Taxonomy" id="74499"/>
    <lineage>
        <taxon>Eukaryota</taxon>
        <taxon>Fungi</taxon>
        <taxon>Dikarya</taxon>
        <taxon>Ascomycota</taxon>
        <taxon>Pezizomycotina</taxon>
        <taxon>Orbiliomycetes</taxon>
        <taxon>Orbiliales</taxon>
        <taxon>Orbiliaceae</taxon>
        <taxon>Drechslerella</taxon>
    </lineage>
</organism>
<dbReference type="EMBL" id="JAQGDS010000007">
    <property type="protein sequence ID" value="KAJ6259122.1"/>
    <property type="molecule type" value="Genomic_DNA"/>
</dbReference>
<keyword evidence="5" id="KW-1185">Reference proteome</keyword>
<dbReference type="InterPro" id="IPR053137">
    <property type="entry name" value="NLR-like"/>
</dbReference>
<name>A0AAD6IZ90_DREDA</name>
<evidence type="ECO:0000256" key="2">
    <source>
        <dbReference type="SAM" id="MobiDB-lite"/>
    </source>
</evidence>
<dbReference type="InterPro" id="IPR027417">
    <property type="entry name" value="P-loop_NTPase"/>
</dbReference>
<accession>A0AAD6IZ90</accession>
<dbReference type="Proteomes" id="UP001221413">
    <property type="component" value="Unassembled WGS sequence"/>
</dbReference>
<gene>
    <name evidence="4" type="ORF">Dda_6019</name>
</gene>
<feature type="compositionally biased region" description="Acidic residues" evidence="2">
    <location>
        <begin position="769"/>
        <end position="778"/>
    </location>
</feature>
<dbReference type="GO" id="GO:0009116">
    <property type="term" value="P:nucleoside metabolic process"/>
    <property type="evidence" value="ECO:0007669"/>
    <property type="project" value="InterPro"/>
</dbReference>
<dbReference type="Gene3D" id="3.40.50.1580">
    <property type="entry name" value="Nucleoside phosphorylase domain"/>
    <property type="match status" value="1"/>
</dbReference>
<evidence type="ECO:0000313" key="4">
    <source>
        <dbReference type="EMBL" id="KAJ6259122.1"/>
    </source>
</evidence>
<dbReference type="GO" id="GO:0003824">
    <property type="term" value="F:catalytic activity"/>
    <property type="evidence" value="ECO:0007669"/>
    <property type="project" value="InterPro"/>
</dbReference>
<dbReference type="InterPro" id="IPR035994">
    <property type="entry name" value="Nucleoside_phosphorylase_sf"/>
</dbReference>
<evidence type="ECO:0000256" key="1">
    <source>
        <dbReference type="ARBA" id="ARBA00022737"/>
    </source>
</evidence>
<evidence type="ECO:0000313" key="5">
    <source>
        <dbReference type="Proteomes" id="UP001221413"/>
    </source>
</evidence>
<dbReference type="SUPFAM" id="SSF53167">
    <property type="entry name" value="Purine and uridine phosphorylases"/>
    <property type="match status" value="1"/>
</dbReference>
<sequence length="1551" mass="176564">MGSHRPLTRDEYAVGWICAIEIELTAALAVLDEQHTPLAMLRDDPNIYHFGRIDKHNVVITCLPAGRYGISQASVTATRMLHSFPKIRFGLMVGVGGGAPSTVNDIRLGDIVVSQPTGSNGGVIQYDFGKAMENGEFIQTGLLNAPPSILLNALTTIKATDPAKLGERILHAAKEVGGKDSRLSRPQRTDILFQADYNHVPSANIQGLGCSACDAARVVRRPYRAHSHSHIFYGTIASGNQVMKDGLKRDNISTKIGALCFEMEAAGLMNDFPCLVIRGICDYSDGHKNKEWQPYAAVVAALYAKELLFRLPTVEISEFENNWNRDLFAPPPYSSPSINESEKARETHKQQLKYIQEVLEPCSRVQSRVQEDFERCVSTAMKGTGNWLYSEPLFQAWKSFETVHPLLWLQGGPGAGKSHLSSQVIEHLTKDSSKPGPQQTWILYFFCRNDNADTITFEYVLKTLAWQLATVSSVYAQYIYSIYEFNKSPAIHVSRLWQKLFVNFITQTESIRLYIVLDGLDEAIKKSIDEFLMALKSSLKPMRDIRNIRILVSGRPEIGEQIGTILDSLPPTIMIGAEKNTQDLRLYVRRRMRESIQLKRLEQRFKEQVTEKVLQSANGMFLYVSLMMDEIRSTNSKQQILRMLDRLPKGLSAAWEMTLQRYSRELNEAQVQILVRLICWVLVPERSISVETLRYILSVTTHDRLDVDRETRGDDDYLGLKDELQSRYSSLFLLNVPKVEVPWEGLTLREDGESDNRQIQNPDAKDDASENSDTDFESQSDSTDRILEDRDILVTFRHASLGEFFRARQALAGQVSLANISANQAEVYFTIDCLEECLGGRHRVIGWMPIESWYPHFMRIDASKVALSQKIALLQRLRVFYSRWEIGHCQKRQAGLHYDIGFFAKLKLWLHDEDILSCASRRLWMWMREIDDEDQGNLLRPLAQSAAAFYVNTSHTAQDRAARFILSYIKKEFKMPPDQEYIFQHLSAAEILKVAQFARRFAESDEKWRLAVATQLFRNECYDDAGQILSPLLTGDYEKAKVLELWLDVERGRVADLRLLDDAAKIQRKNHILKVLQGRLGQFGLYRATDFELWTEAADICEQLGLKQEKRDICRLAFRSSIQSATIEYLVNAKEGEMMFWVDEFIGEEPVPSSSLALTSRRKGDKIRQLAISIAGSEISYSTRFLPLLAQRCRKLGRCDVLESVLDIILDIQDEDNEKDAASARMLGFTFKLLLALETGSLRDTVCAETQTVFDWVMGSAPGRDLDTKKSYQYSRGTLAFLFFKAFINEQDKSAACSSLFYHKIDTLCAQGPKMVWEKSQVERMGAIFLCRMLTLQGNPYQARLLSRQTLSYIVDVVLKANPPEDDQKGTEAVWMAIRLDEIYQRMGGTLYGILWACDRDEDMKIAFYLERMPFALIPLAGWKPTLESWRDHYRPEGPDHDPYVVLGATCSGECMGKPIMIHDGLHECLLCRSFLSFVPDPLRYCNACYDKLVQGTLVSTYCNQSHPFLHWSKTPQEVDEILEKSLVGILPVDGKDVIISEWLEQIKQID</sequence>
<evidence type="ECO:0000259" key="3">
    <source>
        <dbReference type="PROSITE" id="PS50837"/>
    </source>
</evidence>
<comment type="caution">
    <text evidence="4">The sequence shown here is derived from an EMBL/GenBank/DDBJ whole genome shotgun (WGS) entry which is preliminary data.</text>
</comment>
<proteinExistence type="predicted"/>
<dbReference type="Pfam" id="PF24883">
    <property type="entry name" value="NPHP3_N"/>
    <property type="match status" value="1"/>
</dbReference>
<dbReference type="PROSITE" id="PS50837">
    <property type="entry name" value="NACHT"/>
    <property type="match status" value="1"/>
</dbReference>
<dbReference type="PANTHER" id="PTHR46082:SF11">
    <property type="entry name" value="AAA+ ATPASE DOMAIN-CONTAINING PROTEIN-RELATED"/>
    <property type="match status" value="1"/>
</dbReference>
<dbReference type="SUPFAM" id="SSF52540">
    <property type="entry name" value="P-loop containing nucleoside triphosphate hydrolases"/>
    <property type="match status" value="1"/>
</dbReference>
<dbReference type="InterPro" id="IPR007111">
    <property type="entry name" value="NACHT_NTPase"/>
</dbReference>
<keyword evidence="1" id="KW-0677">Repeat</keyword>
<feature type="region of interest" description="Disordered" evidence="2">
    <location>
        <begin position="750"/>
        <end position="783"/>
    </location>
</feature>